<gene>
    <name evidence="2" type="ORF">DWB78_02900</name>
</gene>
<name>A0A370IKS7_9EURY</name>
<protein>
    <submittedName>
        <fullName evidence="2">Uncharacterized protein</fullName>
    </submittedName>
</protein>
<dbReference type="AlphaFoldDB" id="A0A370IKS7"/>
<dbReference type="Proteomes" id="UP000255421">
    <property type="component" value="Unassembled WGS sequence"/>
</dbReference>
<accession>A0A370IKS7</accession>
<feature type="region of interest" description="Disordered" evidence="1">
    <location>
        <begin position="25"/>
        <end position="62"/>
    </location>
</feature>
<sequence length="62" mass="6781">MAHETPFGGAVGETLSSVTYAWSDGVERRSTTRQRRSGHATASRLAGRETPSRIHNRRRASG</sequence>
<evidence type="ECO:0000313" key="3">
    <source>
        <dbReference type="Proteomes" id="UP000255421"/>
    </source>
</evidence>
<evidence type="ECO:0000256" key="1">
    <source>
        <dbReference type="SAM" id="MobiDB-lite"/>
    </source>
</evidence>
<comment type="caution">
    <text evidence="2">The sequence shown here is derived from an EMBL/GenBank/DDBJ whole genome shotgun (WGS) entry which is preliminary data.</text>
</comment>
<reference evidence="2 3" key="1">
    <citation type="submission" date="2018-07" db="EMBL/GenBank/DDBJ databases">
        <title>Genome sequence of extremly halophilic archaeon Halopelagius longus strain BC12-B1.</title>
        <authorList>
            <person name="Zhang X."/>
        </authorList>
    </citation>
    <scope>NUCLEOTIDE SEQUENCE [LARGE SCALE GENOMIC DNA]</scope>
    <source>
        <strain evidence="2 3">BC12-B1</strain>
    </source>
</reference>
<dbReference type="EMBL" id="QQST01000001">
    <property type="protein sequence ID" value="RDI70761.1"/>
    <property type="molecule type" value="Genomic_DNA"/>
</dbReference>
<keyword evidence="3" id="KW-1185">Reference proteome</keyword>
<proteinExistence type="predicted"/>
<evidence type="ECO:0000313" key="2">
    <source>
        <dbReference type="EMBL" id="RDI70761.1"/>
    </source>
</evidence>
<organism evidence="2 3">
    <name type="scientific">Halopelagius longus</name>
    <dbReference type="NCBI Taxonomy" id="1236180"/>
    <lineage>
        <taxon>Archaea</taxon>
        <taxon>Methanobacteriati</taxon>
        <taxon>Methanobacteriota</taxon>
        <taxon>Stenosarchaea group</taxon>
        <taxon>Halobacteria</taxon>
        <taxon>Halobacteriales</taxon>
        <taxon>Haloferacaceae</taxon>
    </lineage>
</organism>